<evidence type="ECO:0000313" key="6">
    <source>
        <dbReference type="Proteomes" id="UP000719412"/>
    </source>
</evidence>
<dbReference type="Gene3D" id="1.10.340.70">
    <property type="match status" value="1"/>
</dbReference>
<dbReference type="Pfam" id="PF17919">
    <property type="entry name" value="RT_RNaseH_2"/>
    <property type="match status" value="1"/>
</dbReference>
<proteinExistence type="predicted"/>
<dbReference type="EMBL" id="JABDTM020022900">
    <property type="protein sequence ID" value="KAH0815584.1"/>
    <property type="molecule type" value="Genomic_DNA"/>
</dbReference>
<dbReference type="GO" id="GO:0003964">
    <property type="term" value="F:RNA-directed DNA polymerase activity"/>
    <property type="evidence" value="ECO:0007669"/>
    <property type="project" value="UniProtKB-EC"/>
</dbReference>
<keyword evidence="2" id="KW-0511">Multifunctional enzyme</keyword>
<gene>
    <name evidence="5" type="ORF">GEV33_007207</name>
</gene>
<dbReference type="EC" id="2.7.7.49" evidence="1"/>
<organism evidence="5 6">
    <name type="scientific">Tenebrio molitor</name>
    <name type="common">Yellow mealworm beetle</name>
    <dbReference type="NCBI Taxonomy" id="7067"/>
    <lineage>
        <taxon>Eukaryota</taxon>
        <taxon>Metazoa</taxon>
        <taxon>Ecdysozoa</taxon>
        <taxon>Arthropoda</taxon>
        <taxon>Hexapoda</taxon>
        <taxon>Insecta</taxon>
        <taxon>Pterygota</taxon>
        <taxon>Neoptera</taxon>
        <taxon>Endopterygota</taxon>
        <taxon>Coleoptera</taxon>
        <taxon>Polyphaga</taxon>
        <taxon>Cucujiformia</taxon>
        <taxon>Tenebrionidae</taxon>
        <taxon>Tenebrio</taxon>
    </lineage>
</organism>
<evidence type="ECO:0000313" key="5">
    <source>
        <dbReference type="EMBL" id="KAH0815584.1"/>
    </source>
</evidence>
<evidence type="ECO:0000256" key="2">
    <source>
        <dbReference type="ARBA" id="ARBA00023268"/>
    </source>
</evidence>
<dbReference type="SUPFAM" id="SSF56672">
    <property type="entry name" value="DNA/RNA polymerases"/>
    <property type="match status" value="1"/>
</dbReference>
<dbReference type="InterPro" id="IPR050951">
    <property type="entry name" value="Retrovirus_Pol_polyprotein"/>
</dbReference>
<evidence type="ECO:0000259" key="3">
    <source>
        <dbReference type="Pfam" id="PF17919"/>
    </source>
</evidence>
<dbReference type="CDD" id="cd09274">
    <property type="entry name" value="RNase_HI_RT_Ty3"/>
    <property type="match status" value="1"/>
</dbReference>
<dbReference type="InterPro" id="IPR041588">
    <property type="entry name" value="Integrase_H2C2"/>
</dbReference>
<comment type="caution">
    <text evidence="5">The sequence shown here is derived from an EMBL/GenBank/DDBJ whole genome shotgun (WGS) entry which is preliminary data.</text>
</comment>
<dbReference type="Pfam" id="PF17921">
    <property type="entry name" value="Integrase_H2C2"/>
    <property type="match status" value="1"/>
</dbReference>
<sequence length="316" mass="37515">MSAPRTVKQVRQFIGLSSYFRKFLKDYARIVEPLTKLTRRDVKWQWKAEQEQAFQTVKEMLTSRPVLAIFDPHLPTELHTDASSTGLGAILLQEHNGKQRVVAYFSKQTTIDQRQYHSYELETMAVVYALKHFRVYLLGLHFTVVTDCNALRTTFSKKDLIPRVGRWWLEVQDYSFEIKYRPGTRMNHVDALSRYPTNDIEVNNVDLTESDWLVAAQLQDEQLLRIRQILQAKIVNSETRQYFGNYEVRNNKVYRVLGDGTKLWVVPKEARWQILRLCHDQAGHFGIEHTIRRIQLNYWFPKMRRFVTKNKENYTR</sequence>
<name>A0A8J6HJ35_TENMO</name>
<feature type="domain" description="Reverse transcriptase/retrotransposon-derived protein RNase H-like" evidence="3">
    <location>
        <begin position="46"/>
        <end position="144"/>
    </location>
</feature>
<dbReference type="PANTHER" id="PTHR37984:SF5">
    <property type="entry name" value="PROTEIN NYNRIN-LIKE"/>
    <property type="match status" value="1"/>
</dbReference>
<accession>A0A8J6HJ35</accession>
<dbReference type="FunFam" id="3.30.70.270:FF:000026">
    <property type="entry name" value="Transposon Ty3-G Gag-Pol polyprotein"/>
    <property type="match status" value="1"/>
</dbReference>
<protein>
    <recommendedName>
        <fullName evidence="1">RNA-directed DNA polymerase</fullName>
        <ecNumber evidence="1">2.7.7.49</ecNumber>
    </recommendedName>
</protein>
<dbReference type="Proteomes" id="UP000719412">
    <property type="component" value="Unassembled WGS sequence"/>
</dbReference>
<reference evidence="5" key="2">
    <citation type="submission" date="2021-08" db="EMBL/GenBank/DDBJ databases">
        <authorList>
            <person name="Eriksson T."/>
        </authorList>
    </citation>
    <scope>NUCLEOTIDE SEQUENCE</scope>
    <source>
        <strain evidence="5">Stoneville</strain>
        <tissue evidence="5">Whole head</tissue>
    </source>
</reference>
<dbReference type="AlphaFoldDB" id="A0A8J6HJ35"/>
<evidence type="ECO:0000256" key="1">
    <source>
        <dbReference type="ARBA" id="ARBA00012493"/>
    </source>
</evidence>
<feature type="domain" description="Integrase zinc-binding" evidence="4">
    <location>
        <begin position="266"/>
        <end position="309"/>
    </location>
</feature>
<keyword evidence="6" id="KW-1185">Reference proteome</keyword>
<dbReference type="PANTHER" id="PTHR37984">
    <property type="entry name" value="PROTEIN CBG26694"/>
    <property type="match status" value="1"/>
</dbReference>
<dbReference type="Gene3D" id="3.30.70.270">
    <property type="match status" value="1"/>
</dbReference>
<dbReference type="InterPro" id="IPR041577">
    <property type="entry name" value="RT_RNaseH_2"/>
</dbReference>
<dbReference type="InterPro" id="IPR043128">
    <property type="entry name" value="Rev_trsase/Diguanyl_cyclase"/>
</dbReference>
<dbReference type="InterPro" id="IPR043502">
    <property type="entry name" value="DNA/RNA_pol_sf"/>
</dbReference>
<evidence type="ECO:0000259" key="4">
    <source>
        <dbReference type="Pfam" id="PF17921"/>
    </source>
</evidence>
<reference evidence="5" key="1">
    <citation type="journal article" date="2020" name="J Insects Food Feed">
        <title>The yellow mealworm (Tenebrio molitor) genome: a resource for the emerging insects as food and feed industry.</title>
        <authorList>
            <person name="Eriksson T."/>
            <person name="Andere A."/>
            <person name="Kelstrup H."/>
            <person name="Emery V."/>
            <person name="Picard C."/>
        </authorList>
    </citation>
    <scope>NUCLEOTIDE SEQUENCE</scope>
    <source>
        <strain evidence="5">Stoneville</strain>
        <tissue evidence="5">Whole head</tissue>
    </source>
</reference>